<gene>
    <name evidence="2" type="ORF">BJF95_10770</name>
</gene>
<feature type="signal peptide" evidence="1">
    <location>
        <begin position="1"/>
        <end position="21"/>
    </location>
</feature>
<protein>
    <recommendedName>
        <fullName evidence="4">DUF1344 domain-containing protein</fullName>
    </recommendedName>
</protein>
<sequence>MPILIAMLMVVFCFVAPMSMAAQSADVESSIKSINTQKLTITLEDGKTYSLPAEFNFEGLAAGVKVIVYYTVVDGVRVLDDIQVLN</sequence>
<dbReference type="Proteomes" id="UP000186894">
    <property type="component" value="Unassembled WGS sequence"/>
</dbReference>
<feature type="chain" id="PRO_5013203533" description="DUF1344 domain-containing protein" evidence="1">
    <location>
        <begin position="22"/>
        <end position="86"/>
    </location>
</feature>
<evidence type="ECO:0000313" key="2">
    <source>
        <dbReference type="EMBL" id="OLP45632.1"/>
    </source>
</evidence>
<dbReference type="RefSeq" id="WP_075638896.1">
    <property type="nucleotide sequence ID" value="NZ_MKIM01000024.1"/>
</dbReference>
<organism evidence="2 3">
    <name type="scientific">Rhizobium oryziradicis</name>
    <dbReference type="NCBI Taxonomy" id="1867956"/>
    <lineage>
        <taxon>Bacteria</taxon>
        <taxon>Pseudomonadati</taxon>
        <taxon>Pseudomonadota</taxon>
        <taxon>Alphaproteobacteria</taxon>
        <taxon>Hyphomicrobiales</taxon>
        <taxon>Rhizobiaceae</taxon>
        <taxon>Rhizobium/Agrobacterium group</taxon>
        <taxon>Rhizobium</taxon>
    </lineage>
</organism>
<keyword evidence="1" id="KW-0732">Signal</keyword>
<accession>A0A1Q8ZU64</accession>
<dbReference type="AlphaFoldDB" id="A0A1Q8ZU64"/>
<proteinExistence type="predicted"/>
<comment type="caution">
    <text evidence="2">The sequence shown here is derived from an EMBL/GenBank/DDBJ whole genome shotgun (WGS) entry which is preliminary data.</text>
</comment>
<dbReference type="EMBL" id="MKIM01000024">
    <property type="protein sequence ID" value="OLP45632.1"/>
    <property type="molecule type" value="Genomic_DNA"/>
</dbReference>
<evidence type="ECO:0000256" key="1">
    <source>
        <dbReference type="SAM" id="SignalP"/>
    </source>
</evidence>
<name>A0A1Q8ZU64_9HYPH</name>
<keyword evidence="3" id="KW-1185">Reference proteome</keyword>
<dbReference type="InterPro" id="IPR009780">
    <property type="entry name" value="DUF1344"/>
</dbReference>
<dbReference type="Pfam" id="PF07076">
    <property type="entry name" value="DUF1344"/>
    <property type="match status" value="1"/>
</dbReference>
<reference evidence="2 3" key="1">
    <citation type="submission" date="2016-09" db="EMBL/GenBank/DDBJ databases">
        <title>Rhizobium oryziradicis sp. nov., isolated from the root of rice.</title>
        <authorList>
            <person name="Zhao J."/>
            <person name="Zhang X."/>
        </authorList>
    </citation>
    <scope>NUCLEOTIDE SEQUENCE [LARGE SCALE GENOMIC DNA]</scope>
    <source>
        <strain evidence="2 3">N19</strain>
    </source>
</reference>
<evidence type="ECO:0000313" key="3">
    <source>
        <dbReference type="Proteomes" id="UP000186894"/>
    </source>
</evidence>
<dbReference type="OrthoDB" id="7872012at2"/>
<evidence type="ECO:0008006" key="4">
    <source>
        <dbReference type="Google" id="ProtNLM"/>
    </source>
</evidence>